<reference evidence="1" key="2">
    <citation type="submission" date="2020-05" db="UniProtKB">
        <authorList>
            <consortium name="EnsemblMetazoa"/>
        </authorList>
    </citation>
    <scope>IDENTIFICATION</scope>
    <source>
        <strain evidence="1">FAR1</strain>
    </source>
</reference>
<dbReference type="EMBL" id="AXCN02000384">
    <property type="status" value="NOT_ANNOTATED_CDS"/>
    <property type="molecule type" value="Genomic_DNA"/>
</dbReference>
<accession>A0A182Q0E0</accession>
<keyword evidence="2" id="KW-1185">Reference proteome</keyword>
<evidence type="ECO:0000313" key="2">
    <source>
        <dbReference type="Proteomes" id="UP000075886"/>
    </source>
</evidence>
<sequence length="227" mass="25002">MVSRRKILSRSRDDLNLDQSYITQEEEEDVWYQKEKLYKMAPTILSNDCVPLLDNLSSRSRDAMGACLERSSSSGASKQVANRREDALTFSLPGDGYRITPPISDAIIPSHPTDLGGVRASEKVQLEVEWRRRTAHQSAHVQLDQSIRAVGRSGHSHIPIRLEAIYQGKAKRSSPNRSSQSVMVVVVVVKTQISESVHVPRFGSDRAPLCGVCLPSISGGARTGPDP</sequence>
<protein>
    <submittedName>
        <fullName evidence="1">Uncharacterized protein</fullName>
    </submittedName>
</protein>
<evidence type="ECO:0000313" key="1">
    <source>
        <dbReference type="EnsemblMetazoa" id="AFAF000569-PA"/>
    </source>
</evidence>
<dbReference type="VEuPathDB" id="VectorBase:AFAF000569"/>
<organism evidence="1 2">
    <name type="scientific">Anopheles farauti</name>
    <dbReference type="NCBI Taxonomy" id="69004"/>
    <lineage>
        <taxon>Eukaryota</taxon>
        <taxon>Metazoa</taxon>
        <taxon>Ecdysozoa</taxon>
        <taxon>Arthropoda</taxon>
        <taxon>Hexapoda</taxon>
        <taxon>Insecta</taxon>
        <taxon>Pterygota</taxon>
        <taxon>Neoptera</taxon>
        <taxon>Endopterygota</taxon>
        <taxon>Diptera</taxon>
        <taxon>Nematocera</taxon>
        <taxon>Culicoidea</taxon>
        <taxon>Culicidae</taxon>
        <taxon>Anophelinae</taxon>
        <taxon>Anopheles</taxon>
    </lineage>
</organism>
<proteinExistence type="predicted"/>
<name>A0A182Q0E0_9DIPT</name>
<reference evidence="2" key="1">
    <citation type="submission" date="2014-01" db="EMBL/GenBank/DDBJ databases">
        <title>The Genome Sequence of Anopheles farauti FAR1 (V2).</title>
        <authorList>
            <consortium name="The Broad Institute Genomics Platform"/>
            <person name="Neafsey D.E."/>
            <person name="Besansky N."/>
            <person name="Howell P."/>
            <person name="Walton C."/>
            <person name="Young S.K."/>
            <person name="Zeng Q."/>
            <person name="Gargeya S."/>
            <person name="Fitzgerald M."/>
            <person name="Haas B."/>
            <person name="Abouelleil A."/>
            <person name="Allen A.W."/>
            <person name="Alvarado L."/>
            <person name="Arachchi H.M."/>
            <person name="Berlin A.M."/>
            <person name="Chapman S.B."/>
            <person name="Gainer-Dewar J."/>
            <person name="Goldberg J."/>
            <person name="Griggs A."/>
            <person name="Gujja S."/>
            <person name="Hansen M."/>
            <person name="Howarth C."/>
            <person name="Imamovic A."/>
            <person name="Ireland A."/>
            <person name="Larimer J."/>
            <person name="McCowan C."/>
            <person name="Murphy C."/>
            <person name="Pearson M."/>
            <person name="Poon T.W."/>
            <person name="Priest M."/>
            <person name="Roberts A."/>
            <person name="Saif S."/>
            <person name="Shea T."/>
            <person name="Sisk P."/>
            <person name="Sykes S."/>
            <person name="Wortman J."/>
            <person name="Nusbaum C."/>
            <person name="Birren B."/>
        </authorList>
    </citation>
    <scope>NUCLEOTIDE SEQUENCE [LARGE SCALE GENOMIC DNA]</scope>
    <source>
        <strain evidence="2">FAR1</strain>
    </source>
</reference>
<dbReference type="AlphaFoldDB" id="A0A182Q0E0"/>
<dbReference type="EnsemblMetazoa" id="AFAF000569-RA">
    <property type="protein sequence ID" value="AFAF000569-PA"/>
    <property type="gene ID" value="AFAF000569"/>
</dbReference>
<dbReference type="Proteomes" id="UP000075886">
    <property type="component" value="Unassembled WGS sequence"/>
</dbReference>